<gene>
    <name evidence="7" type="ORF">G3T16_05445</name>
</gene>
<dbReference type="Proteomes" id="UP000477680">
    <property type="component" value="Chromosome"/>
</dbReference>
<keyword evidence="7" id="KW-0223">Dioxygenase</keyword>
<organism evidence="7 8">
    <name type="scientific">Kineobactrum salinum</name>
    <dbReference type="NCBI Taxonomy" id="2708301"/>
    <lineage>
        <taxon>Bacteria</taxon>
        <taxon>Pseudomonadati</taxon>
        <taxon>Pseudomonadota</taxon>
        <taxon>Gammaproteobacteria</taxon>
        <taxon>Cellvibrionales</taxon>
        <taxon>Halieaceae</taxon>
        <taxon>Kineobactrum</taxon>
    </lineage>
</organism>
<dbReference type="PROSITE" id="PS51296">
    <property type="entry name" value="RIESKE"/>
    <property type="match status" value="1"/>
</dbReference>
<dbReference type="EMBL" id="CP048711">
    <property type="protein sequence ID" value="QIB64917.1"/>
    <property type="molecule type" value="Genomic_DNA"/>
</dbReference>
<feature type="domain" description="Rieske" evidence="6">
    <location>
        <begin position="8"/>
        <end position="109"/>
    </location>
</feature>
<dbReference type="Gene3D" id="3.90.380.10">
    <property type="entry name" value="Naphthalene 1,2-dioxygenase Alpha Subunit, Chain A, domain 1"/>
    <property type="match status" value="1"/>
</dbReference>
<reference evidence="7 8" key="1">
    <citation type="submission" date="2020-02" db="EMBL/GenBank/DDBJ databases">
        <title>Genome sequencing for Kineobactrum sp. M2.</title>
        <authorList>
            <person name="Park S.-J."/>
        </authorList>
    </citation>
    <scope>NUCLEOTIDE SEQUENCE [LARGE SCALE GENOMIC DNA]</scope>
    <source>
        <strain evidence="7 8">M2</strain>
    </source>
</reference>
<dbReference type="Gene3D" id="2.102.10.10">
    <property type="entry name" value="Rieske [2Fe-2S] iron-sulphur domain"/>
    <property type="match status" value="1"/>
</dbReference>
<dbReference type="InterPro" id="IPR044043">
    <property type="entry name" value="VanA_C_cat"/>
</dbReference>
<dbReference type="PANTHER" id="PTHR21266">
    <property type="entry name" value="IRON-SULFUR DOMAIN CONTAINING PROTEIN"/>
    <property type="match status" value="1"/>
</dbReference>
<evidence type="ECO:0000256" key="4">
    <source>
        <dbReference type="ARBA" id="ARBA00023004"/>
    </source>
</evidence>
<dbReference type="PANTHER" id="PTHR21266:SF60">
    <property type="entry name" value="3-KETOSTEROID-9-ALPHA-MONOOXYGENASE, OXYGENASE COMPONENT"/>
    <property type="match status" value="1"/>
</dbReference>
<dbReference type="GO" id="GO:0051537">
    <property type="term" value="F:2 iron, 2 sulfur cluster binding"/>
    <property type="evidence" value="ECO:0007669"/>
    <property type="project" value="UniProtKB-KW"/>
</dbReference>
<protein>
    <submittedName>
        <fullName evidence="7">Aromatic ring-hydroxylating dioxygenase subunit alpha</fullName>
    </submittedName>
</protein>
<keyword evidence="8" id="KW-1185">Reference proteome</keyword>
<dbReference type="GO" id="GO:0046872">
    <property type="term" value="F:metal ion binding"/>
    <property type="evidence" value="ECO:0007669"/>
    <property type="project" value="UniProtKB-KW"/>
</dbReference>
<dbReference type="AlphaFoldDB" id="A0A6C0U1Q8"/>
<evidence type="ECO:0000259" key="6">
    <source>
        <dbReference type="PROSITE" id="PS51296"/>
    </source>
</evidence>
<dbReference type="InterPro" id="IPR036922">
    <property type="entry name" value="Rieske_2Fe-2S_sf"/>
</dbReference>
<dbReference type="Pfam" id="PF00355">
    <property type="entry name" value="Rieske"/>
    <property type="match status" value="1"/>
</dbReference>
<accession>A0A6C0U1Q8</accession>
<keyword evidence="2" id="KW-0479">Metal-binding</keyword>
<dbReference type="GO" id="GO:0051213">
    <property type="term" value="F:dioxygenase activity"/>
    <property type="evidence" value="ECO:0007669"/>
    <property type="project" value="UniProtKB-KW"/>
</dbReference>
<dbReference type="SUPFAM" id="SSF55961">
    <property type="entry name" value="Bet v1-like"/>
    <property type="match status" value="1"/>
</dbReference>
<dbReference type="KEGG" id="kim:G3T16_05445"/>
<keyword evidence="4" id="KW-0408">Iron</keyword>
<keyword evidence="1" id="KW-0001">2Fe-2S</keyword>
<dbReference type="Pfam" id="PF19112">
    <property type="entry name" value="VanA_C"/>
    <property type="match status" value="1"/>
</dbReference>
<dbReference type="RefSeq" id="WP_163494166.1">
    <property type="nucleotide sequence ID" value="NZ_CP048711.1"/>
</dbReference>
<keyword evidence="3" id="KW-0560">Oxidoreductase</keyword>
<evidence type="ECO:0000256" key="1">
    <source>
        <dbReference type="ARBA" id="ARBA00022714"/>
    </source>
</evidence>
<dbReference type="InterPro" id="IPR050584">
    <property type="entry name" value="Cholesterol_7-desaturase"/>
</dbReference>
<dbReference type="InterPro" id="IPR017941">
    <property type="entry name" value="Rieske_2Fe-2S"/>
</dbReference>
<name>A0A6C0U1Q8_9GAMM</name>
<evidence type="ECO:0000313" key="8">
    <source>
        <dbReference type="Proteomes" id="UP000477680"/>
    </source>
</evidence>
<dbReference type="CDD" id="cd08878">
    <property type="entry name" value="RHO_alpha_C_DMO-like"/>
    <property type="match status" value="1"/>
</dbReference>
<keyword evidence="5" id="KW-0411">Iron-sulfur</keyword>
<evidence type="ECO:0000256" key="2">
    <source>
        <dbReference type="ARBA" id="ARBA00022723"/>
    </source>
</evidence>
<proteinExistence type="predicted"/>
<evidence type="ECO:0000256" key="3">
    <source>
        <dbReference type="ARBA" id="ARBA00023002"/>
    </source>
</evidence>
<dbReference type="SUPFAM" id="SSF50022">
    <property type="entry name" value="ISP domain"/>
    <property type="match status" value="1"/>
</dbReference>
<sequence>MSYLRNCWYMAAWSDEVEAGGMLARRYLDEPVVLFRDSGGKVCAVHDRCPHRFAPLSKGKVENGTIACGYHGLTFDGCGKCVFNPHGKILQSMAVKHYAVAEAYRGIWIWMGEPETANLDFLRDLSFLETAPETAFSKGYLCGHGNYQLFVDNILDLTHVDFLHASTLGSGAFTRTRAKVAETGDRVTILRDCLDEVPSPLMRSIRNITEEDRVDYWNNVEWSPPAVMTLSGGNVPSGADREGPLNNMNTMNAHIVTPETGLTTHYFFATTRDFAVDDAEFNEKFARTRNQIFSTEDEPMIRAQQERMGDKNLWELQPLLLRIDEGSVRVRRKLEKMIEAENSTRS</sequence>
<evidence type="ECO:0000256" key="5">
    <source>
        <dbReference type="ARBA" id="ARBA00023014"/>
    </source>
</evidence>
<evidence type="ECO:0000313" key="7">
    <source>
        <dbReference type="EMBL" id="QIB64917.1"/>
    </source>
</evidence>